<dbReference type="InterPro" id="IPR028978">
    <property type="entry name" value="Chorismate_lyase_/UTRA_dom_sf"/>
</dbReference>
<reference evidence="1" key="1">
    <citation type="journal article" date="2016" name="BMC Biol.">
        <title>Parallel evolution of highly conserved plastid genome architecture in red seaweeds and seed plants.</title>
        <authorList>
            <person name="Lee J."/>
            <person name="Cho C.H."/>
            <person name="Park S.I."/>
            <person name="Choi J.W."/>
            <person name="Song H.S."/>
            <person name="West J.A."/>
            <person name="Bhattacharya D."/>
            <person name="Yoon H.S."/>
        </authorList>
    </citation>
    <scope>NUCLEOTIDE SEQUENCE</scope>
</reference>
<sequence length="182" mass="21716">MHMNAHYKFKKIWTISLNNINNKQNIAKHNYIPLKWQLLLTSDGSFTQNLTSLTGNTINLNIISTFIYKSFKYTNHIREVCLQDTIYQNLAFAKSTWPIYKNNKITEIKKLHKKPVGQVLIESKIDIYKDIDEIYYGYCEHLENQFQIDEPIWGRKYTIYYKNYPLTTIQEIFSPNIVNFFV</sequence>
<proteinExistence type="predicted"/>
<dbReference type="EMBL" id="KX284710">
    <property type="protein sequence ID" value="AOM64568.1"/>
    <property type="molecule type" value="Genomic_DNA"/>
</dbReference>
<gene>
    <name evidence="1" type="primary">ycf21</name>
    <name evidence="1" type="ORF">Riqu_089</name>
</gene>
<dbReference type="Gene3D" id="3.40.1410.10">
    <property type="entry name" value="Chorismate lyase-like"/>
    <property type="match status" value="1"/>
</dbReference>
<dbReference type="Pfam" id="PF01947">
    <property type="entry name" value="Rv2949c-like"/>
    <property type="match status" value="1"/>
</dbReference>
<keyword evidence="1" id="KW-0934">Plastid</keyword>
<geneLocation type="plastid" evidence="1"/>
<evidence type="ECO:0008006" key="2">
    <source>
        <dbReference type="Google" id="ProtNLM"/>
    </source>
</evidence>
<dbReference type="SUPFAM" id="SSF64288">
    <property type="entry name" value="Chorismate lyase-like"/>
    <property type="match status" value="1"/>
</dbReference>
<organism evidence="1">
    <name type="scientific">Riquetophycus sp</name>
    <dbReference type="NCBI Taxonomy" id="1897556"/>
    <lineage>
        <taxon>Eukaryota</taxon>
        <taxon>Rhodophyta</taxon>
        <taxon>Florideophyceae</taxon>
        <taxon>Rhodymeniophycidae</taxon>
        <taxon>Peyssonneliales</taxon>
        <taxon>Peyssonneliaceae</taxon>
        <taxon>Riquetophycus</taxon>
    </lineage>
</organism>
<dbReference type="AlphaFoldDB" id="A0A1C9C860"/>
<evidence type="ECO:0000313" key="1">
    <source>
        <dbReference type="EMBL" id="AOM64568.1"/>
    </source>
</evidence>
<name>A0A1C9C860_9FLOR</name>
<accession>A0A1C9C860</accession>
<dbReference type="InterPro" id="IPR002800">
    <property type="entry name" value="Rv2949c-like"/>
</dbReference>
<protein>
    <recommendedName>
        <fullName evidence="2">Chorismate lyase</fullName>
    </recommendedName>
</protein>